<accession>A0A841JNR4</accession>
<protein>
    <submittedName>
        <fullName evidence="3">Peptidoglycan/LPS O-acetylase OafA/YrhL</fullName>
    </submittedName>
</protein>
<feature type="transmembrane region" description="Helical" evidence="1">
    <location>
        <begin position="164"/>
        <end position="184"/>
    </location>
</feature>
<organism evidence="3 4">
    <name type="scientific">Silvibacterium bohemicum</name>
    <dbReference type="NCBI Taxonomy" id="1577686"/>
    <lineage>
        <taxon>Bacteria</taxon>
        <taxon>Pseudomonadati</taxon>
        <taxon>Acidobacteriota</taxon>
        <taxon>Terriglobia</taxon>
        <taxon>Terriglobales</taxon>
        <taxon>Acidobacteriaceae</taxon>
        <taxon>Silvibacterium</taxon>
    </lineage>
</organism>
<keyword evidence="1" id="KW-0812">Transmembrane</keyword>
<dbReference type="GO" id="GO:0016020">
    <property type="term" value="C:membrane"/>
    <property type="evidence" value="ECO:0007669"/>
    <property type="project" value="TreeGrafter"/>
</dbReference>
<keyword evidence="4" id="KW-1185">Reference proteome</keyword>
<dbReference type="InterPro" id="IPR002656">
    <property type="entry name" value="Acyl_transf_3_dom"/>
</dbReference>
<evidence type="ECO:0000313" key="3">
    <source>
        <dbReference type="EMBL" id="MBB6142790.1"/>
    </source>
</evidence>
<evidence type="ECO:0000313" key="4">
    <source>
        <dbReference type="Proteomes" id="UP000538666"/>
    </source>
</evidence>
<comment type="caution">
    <text evidence="3">The sequence shown here is derived from an EMBL/GenBank/DDBJ whole genome shotgun (WGS) entry which is preliminary data.</text>
</comment>
<sequence length="371" mass="42373">MKLKYLPPLDGLRACAFGLVFVAHAGLGDFVPGGLGVTIFFFLSGYLITSLMRAEWSETGHISLRNFYLRRCFRILPPLYLVLIITCLFDHFSIPSHQTTWLGITSVLFYFFNYAELTHLIAWALPSGLEVVWSLMIEEHFYLLFPFIYLLILRRSLSKRKTVAIFLSACGAALVWRFVLVFFFHTPLDSPSLSWTYSATDARFDSILWGSVLAIGANPWCGDKVAILDRNKGFFAFGGLLLLALSIIIREPHYRETLRYTLQGVALLPIFYYVAAMPGGWQTRWLTWPPLRWLGVVSYTMYLSHLFILSTLRFYLIPHDVIIALAALVISGCFAEIVRRTIENPSRRFMKKVADSRTSLPSKPELQTAER</sequence>
<feature type="transmembrane region" description="Helical" evidence="1">
    <location>
        <begin position="261"/>
        <end position="281"/>
    </location>
</feature>
<feature type="domain" description="Acyltransferase 3" evidence="2">
    <location>
        <begin position="9"/>
        <end position="331"/>
    </location>
</feature>
<dbReference type="Pfam" id="PF01757">
    <property type="entry name" value="Acyl_transf_3"/>
    <property type="match status" value="1"/>
</dbReference>
<dbReference type="EMBL" id="JACHEK010000001">
    <property type="protein sequence ID" value="MBB6142790.1"/>
    <property type="molecule type" value="Genomic_DNA"/>
</dbReference>
<feature type="transmembrane region" description="Helical" evidence="1">
    <location>
        <begin position="21"/>
        <end position="48"/>
    </location>
</feature>
<dbReference type="AlphaFoldDB" id="A0A841JNR4"/>
<keyword evidence="1" id="KW-1133">Transmembrane helix</keyword>
<dbReference type="OrthoDB" id="9796461at2"/>
<dbReference type="PANTHER" id="PTHR23028:SF53">
    <property type="entry name" value="ACYL_TRANSF_3 DOMAIN-CONTAINING PROTEIN"/>
    <property type="match status" value="1"/>
</dbReference>
<dbReference type="Proteomes" id="UP000538666">
    <property type="component" value="Unassembled WGS sequence"/>
</dbReference>
<keyword evidence="1" id="KW-0472">Membrane</keyword>
<dbReference type="GO" id="GO:0016747">
    <property type="term" value="F:acyltransferase activity, transferring groups other than amino-acyl groups"/>
    <property type="evidence" value="ECO:0007669"/>
    <property type="project" value="InterPro"/>
</dbReference>
<dbReference type="InterPro" id="IPR050879">
    <property type="entry name" value="Acyltransferase_3"/>
</dbReference>
<dbReference type="RefSeq" id="WP_050057974.1">
    <property type="nucleotide sequence ID" value="NZ_JACHEK010000001.1"/>
</dbReference>
<feature type="transmembrane region" description="Helical" evidence="1">
    <location>
        <begin position="233"/>
        <end position="249"/>
    </location>
</feature>
<feature type="transmembrane region" description="Helical" evidence="1">
    <location>
        <begin position="293"/>
        <end position="315"/>
    </location>
</feature>
<dbReference type="GO" id="GO:0009103">
    <property type="term" value="P:lipopolysaccharide biosynthetic process"/>
    <property type="evidence" value="ECO:0007669"/>
    <property type="project" value="TreeGrafter"/>
</dbReference>
<feature type="transmembrane region" description="Helical" evidence="1">
    <location>
        <begin position="204"/>
        <end position="221"/>
    </location>
</feature>
<dbReference type="PANTHER" id="PTHR23028">
    <property type="entry name" value="ACETYLTRANSFERASE"/>
    <property type="match status" value="1"/>
</dbReference>
<gene>
    <name evidence="3" type="ORF">HNQ77_000728</name>
</gene>
<reference evidence="3 4" key="1">
    <citation type="submission" date="2020-08" db="EMBL/GenBank/DDBJ databases">
        <title>Genomic Encyclopedia of Type Strains, Phase IV (KMG-IV): sequencing the most valuable type-strain genomes for metagenomic binning, comparative biology and taxonomic classification.</title>
        <authorList>
            <person name="Goeker M."/>
        </authorList>
    </citation>
    <scope>NUCLEOTIDE SEQUENCE [LARGE SCALE GENOMIC DNA]</scope>
    <source>
        <strain evidence="3 4">DSM 103733</strain>
    </source>
</reference>
<feature type="transmembrane region" description="Helical" evidence="1">
    <location>
        <begin position="131"/>
        <end position="152"/>
    </location>
</feature>
<feature type="transmembrane region" description="Helical" evidence="1">
    <location>
        <begin position="321"/>
        <end position="342"/>
    </location>
</feature>
<name>A0A841JNR4_9BACT</name>
<evidence type="ECO:0000256" key="1">
    <source>
        <dbReference type="SAM" id="Phobius"/>
    </source>
</evidence>
<evidence type="ECO:0000259" key="2">
    <source>
        <dbReference type="Pfam" id="PF01757"/>
    </source>
</evidence>
<feature type="transmembrane region" description="Helical" evidence="1">
    <location>
        <begin position="68"/>
        <end position="89"/>
    </location>
</feature>
<proteinExistence type="predicted"/>